<evidence type="ECO:0000256" key="9">
    <source>
        <dbReference type="ARBA" id="ARBA00022679"/>
    </source>
</evidence>
<comment type="function">
    <text evidence="1 15 16">Specifically methylates guanosine-37 in various tRNAs.</text>
</comment>
<keyword evidence="11 15" id="KW-0819">tRNA processing</keyword>
<dbReference type="HAMAP" id="MF_00605">
    <property type="entry name" value="TrmD"/>
    <property type="match status" value="1"/>
</dbReference>
<evidence type="ECO:0000256" key="5">
    <source>
        <dbReference type="ARBA" id="ARBA00012807"/>
    </source>
</evidence>
<comment type="subcellular location">
    <subcellularLocation>
        <location evidence="2 15 16">Cytoplasm</location>
    </subcellularLocation>
</comment>
<dbReference type="PANTHER" id="PTHR46417:SF1">
    <property type="entry name" value="TRNA (GUANINE-N(1)-)-METHYLTRANSFERASE"/>
    <property type="match status" value="1"/>
</dbReference>
<dbReference type="RefSeq" id="WP_261696556.1">
    <property type="nucleotide sequence ID" value="NZ_CP104694.1"/>
</dbReference>
<dbReference type="InterPro" id="IPR002649">
    <property type="entry name" value="tRNA_m1G_MeTrfase_TrmD"/>
</dbReference>
<gene>
    <name evidence="15 18" type="primary">trmD</name>
    <name evidence="18" type="ORF">N4264_08155</name>
</gene>
<sequence>MRIDVITLFPEFIRQCASVGVVGRAQERNLLTVESWNPRDFATDNYRTVDGRTCGGGPGMVMLIQPLRAALAAARAAAPSAARTIYLSPQGARLTQARVAGLAREERLILLCGRYEGVDERLIEREVDEELSIGDYVLSGGELGAAVVIDAIGRLQDGALNDAASAEQDSFSNGLLDCPHYARPMQDALGAVPDVLQSGNHAMIRRWRLKQSLGRTWLRRPDLLARADLDGEARQLLEEFRREWLAAQCSQRAGNAPEP</sequence>
<evidence type="ECO:0000256" key="3">
    <source>
        <dbReference type="ARBA" id="ARBA00007630"/>
    </source>
</evidence>
<reference evidence="18" key="1">
    <citation type="submission" date="2022-09" db="EMBL/GenBank/DDBJ databases">
        <title>Tahibacter sp. nov., isolated from a fresh water.</title>
        <authorList>
            <person name="Baek J.H."/>
            <person name="Lee J.K."/>
            <person name="Kim J.M."/>
            <person name="Jeon C.O."/>
        </authorList>
    </citation>
    <scope>NUCLEOTIDE SEQUENCE</scope>
    <source>
        <strain evidence="18">W38</strain>
    </source>
</reference>
<dbReference type="GO" id="GO:0052906">
    <property type="term" value="F:tRNA (guanine(37)-N1)-methyltransferase activity"/>
    <property type="evidence" value="ECO:0007669"/>
    <property type="project" value="UniProtKB-EC"/>
</dbReference>
<dbReference type="EC" id="2.1.1.228" evidence="5 15"/>
<keyword evidence="8 15" id="KW-0489">Methyltransferase</keyword>
<keyword evidence="10 15" id="KW-0949">S-adenosyl-L-methionine</keyword>
<dbReference type="GO" id="GO:0032259">
    <property type="term" value="P:methylation"/>
    <property type="evidence" value="ECO:0007669"/>
    <property type="project" value="UniProtKB-KW"/>
</dbReference>
<comment type="subunit">
    <text evidence="4 15 16">Homodimer.</text>
</comment>
<evidence type="ECO:0000256" key="16">
    <source>
        <dbReference type="RuleBase" id="RU003464"/>
    </source>
</evidence>
<proteinExistence type="inferred from homology"/>
<evidence type="ECO:0000313" key="19">
    <source>
        <dbReference type="Proteomes" id="UP001064632"/>
    </source>
</evidence>
<feature type="domain" description="tRNA methyltransferase TRMD/TRM10-type" evidence="17">
    <location>
        <begin position="1"/>
        <end position="225"/>
    </location>
</feature>
<evidence type="ECO:0000256" key="6">
    <source>
        <dbReference type="ARBA" id="ARBA00014679"/>
    </source>
</evidence>
<dbReference type="InterPro" id="IPR016009">
    <property type="entry name" value="tRNA_MeTrfase_TRMD/TRM10"/>
</dbReference>
<dbReference type="SUPFAM" id="SSF75217">
    <property type="entry name" value="alpha/beta knot"/>
    <property type="match status" value="1"/>
</dbReference>
<name>A0ABY6BHX0_9GAMM</name>
<dbReference type="InterPro" id="IPR029028">
    <property type="entry name" value="Alpha/beta_knot_MTases"/>
</dbReference>
<evidence type="ECO:0000256" key="7">
    <source>
        <dbReference type="ARBA" id="ARBA00022490"/>
    </source>
</evidence>
<evidence type="ECO:0000256" key="11">
    <source>
        <dbReference type="ARBA" id="ARBA00022694"/>
    </source>
</evidence>
<dbReference type="PIRSF" id="PIRSF000386">
    <property type="entry name" value="tRNA_mtase"/>
    <property type="match status" value="1"/>
</dbReference>
<feature type="binding site" evidence="15">
    <location>
        <position position="113"/>
    </location>
    <ligand>
        <name>S-adenosyl-L-methionine</name>
        <dbReference type="ChEBI" id="CHEBI:59789"/>
    </ligand>
</feature>
<evidence type="ECO:0000313" key="18">
    <source>
        <dbReference type="EMBL" id="UXI69603.1"/>
    </source>
</evidence>
<dbReference type="Pfam" id="PF01746">
    <property type="entry name" value="tRNA_m1G_MT"/>
    <property type="match status" value="1"/>
</dbReference>
<dbReference type="InterPro" id="IPR023148">
    <property type="entry name" value="tRNA_m1G_MeTrfase_C_sf"/>
</dbReference>
<evidence type="ECO:0000256" key="2">
    <source>
        <dbReference type="ARBA" id="ARBA00004496"/>
    </source>
</evidence>
<comment type="catalytic activity">
    <reaction evidence="14 15 16">
        <text>guanosine(37) in tRNA + S-adenosyl-L-methionine = N(1)-methylguanosine(37) in tRNA + S-adenosyl-L-homocysteine + H(+)</text>
        <dbReference type="Rhea" id="RHEA:36899"/>
        <dbReference type="Rhea" id="RHEA-COMP:10145"/>
        <dbReference type="Rhea" id="RHEA-COMP:10147"/>
        <dbReference type="ChEBI" id="CHEBI:15378"/>
        <dbReference type="ChEBI" id="CHEBI:57856"/>
        <dbReference type="ChEBI" id="CHEBI:59789"/>
        <dbReference type="ChEBI" id="CHEBI:73542"/>
        <dbReference type="ChEBI" id="CHEBI:74269"/>
        <dbReference type="EC" id="2.1.1.228"/>
    </reaction>
</comment>
<dbReference type="Gene3D" id="3.40.1280.10">
    <property type="match status" value="1"/>
</dbReference>
<keyword evidence="7 15" id="KW-0963">Cytoplasm</keyword>
<dbReference type="CDD" id="cd18080">
    <property type="entry name" value="TrmD-like"/>
    <property type="match status" value="1"/>
</dbReference>
<dbReference type="Proteomes" id="UP001064632">
    <property type="component" value="Chromosome"/>
</dbReference>
<comment type="similarity">
    <text evidence="3 15 16">Belongs to the RNA methyltransferase TrmD family.</text>
</comment>
<dbReference type="Gene3D" id="1.10.1270.20">
    <property type="entry name" value="tRNA(m1g37)methyltransferase, domain 2"/>
    <property type="match status" value="1"/>
</dbReference>
<evidence type="ECO:0000256" key="8">
    <source>
        <dbReference type="ARBA" id="ARBA00022603"/>
    </source>
</evidence>
<dbReference type="EMBL" id="CP104694">
    <property type="protein sequence ID" value="UXI69603.1"/>
    <property type="molecule type" value="Genomic_DNA"/>
</dbReference>
<dbReference type="NCBIfam" id="NF000648">
    <property type="entry name" value="PRK00026.1"/>
    <property type="match status" value="1"/>
</dbReference>
<evidence type="ECO:0000256" key="10">
    <source>
        <dbReference type="ARBA" id="ARBA00022691"/>
    </source>
</evidence>
<dbReference type="InterPro" id="IPR029026">
    <property type="entry name" value="tRNA_m1G_MTases_N"/>
</dbReference>
<evidence type="ECO:0000256" key="14">
    <source>
        <dbReference type="ARBA" id="ARBA00047783"/>
    </source>
</evidence>
<evidence type="ECO:0000256" key="13">
    <source>
        <dbReference type="ARBA" id="ARBA00033392"/>
    </source>
</evidence>
<keyword evidence="19" id="KW-1185">Reference proteome</keyword>
<evidence type="ECO:0000256" key="4">
    <source>
        <dbReference type="ARBA" id="ARBA00011738"/>
    </source>
</evidence>
<dbReference type="NCBIfam" id="TIGR00088">
    <property type="entry name" value="trmD"/>
    <property type="match status" value="1"/>
</dbReference>
<accession>A0ABY6BHX0</accession>
<evidence type="ECO:0000256" key="15">
    <source>
        <dbReference type="HAMAP-Rule" id="MF_00605"/>
    </source>
</evidence>
<protein>
    <recommendedName>
        <fullName evidence="6 15">tRNA (guanine-N(1)-)-methyltransferase</fullName>
        <ecNumber evidence="5 15">2.1.1.228</ecNumber>
    </recommendedName>
    <alternativeName>
        <fullName evidence="12 15">M1G-methyltransferase</fullName>
    </alternativeName>
    <alternativeName>
        <fullName evidence="13 15">tRNA [GM37] methyltransferase</fullName>
    </alternativeName>
</protein>
<feature type="binding site" evidence="15">
    <location>
        <begin position="133"/>
        <end position="138"/>
    </location>
    <ligand>
        <name>S-adenosyl-L-methionine</name>
        <dbReference type="ChEBI" id="CHEBI:59789"/>
    </ligand>
</feature>
<organism evidence="18 19">
    <name type="scientific">Tahibacter amnicola</name>
    <dbReference type="NCBI Taxonomy" id="2976241"/>
    <lineage>
        <taxon>Bacteria</taxon>
        <taxon>Pseudomonadati</taxon>
        <taxon>Pseudomonadota</taxon>
        <taxon>Gammaproteobacteria</taxon>
        <taxon>Lysobacterales</taxon>
        <taxon>Rhodanobacteraceae</taxon>
        <taxon>Tahibacter</taxon>
    </lineage>
</organism>
<keyword evidence="9 15" id="KW-0808">Transferase</keyword>
<evidence type="ECO:0000256" key="1">
    <source>
        <dbReference type="ARBA" id="ARBA00002634"/>
    </source>
</evidence>
<evidence type="ECO:0000256" key="12">
    <source>
        <dbReference type="ARBA" id="ARBA00029736"/>
    </source>
</evidence>
<evidence type="ECO:0000259" key="17">
    <source>
        <dbReference type="Pfam" id="PF01746"/>
    </source>
</evidence>
<dbReference type="PANTHER" id="PTHR46417">
    <property type="entry name" value="TRNA (GUANINE-N(1)-)-METHYLTRANSFERASE"/>
    <property type="match status" value="1"/>
</dbReference>